<reference evidence="2" key="1">
    <citation type="journal article" date="2023" name="Nat. Commun.">
        <title>Diploid and tetraploid genomes of Acorus and the evolution of monocots.</title>
        <authorList>
            <person name="Ma L."/>
            <person name="Liu K.W."/>
            <person name="Li Z."/>
            <person name="Hsiao Y.Y."/>
            <person name="Qi Y."/>
            <person name="Fu T."/>
            <person name="Tang G.D."/>
            <person name="Zhang D."/>
            <person name="Sun W.H."/>
            <person name="Liu D.K."/>
            <person name="Li Y."/>
            <person name="Chen G.Z."/>
            <person name="Liu X.D."/>
            <person name="Liao X.Y."/>
            <person name="Jiang Y.T."/>
            <person name="Yu X."/>
            <person name="Hao Y."/>
            <person name="Huang J."/>
            <person name="Zhao X.W."/>
            <person name="Ke S."/>
            <person name="Chen Y.Y."/>
            <person name="Wu W.L."/>
            <person name="Hsu J.L."/>
            <person name="Lin Y.F."/>
            <person name="Huang M.D."/>
            <person name="Li C.Y."/>
            <person name="Huang L."/>
            <person name="Wang Z.W."/>
            <person name="Zhao X."/>
            <person name="Zhong W.Y."/>
            <person name="Peng D.H."/>
            <person name="Ahmad S."/>
            <person name="Lan S."/>
            <person name="Zhang J.S."/>
            <person name="Tsai W.C."/>
            <person name="Van de Peer Y."/>
            <person name="Liu Z.J."/>
        </authorList>
    </citation>
    <scope>NUCLEOTIDE SEQUENCE</scope>
    <source>
        <strain evidence="2">CP</strain>
    </source>
</reference>
<dbReference type="AlphaFoldDB" id="A0AAV9ERF2"/>
<dbReference type="Proteomes" id="UP001180020">
    <property type="component" value="Unassembled WGS sequence"/>
</dbReference>
<dbReference type="EMBL" id="JAUJYO010000005">
    <property type="protein sequence ID" value="KAK1316288.1"/>
    <property type="molecule type" value="Genomic_DNA"/>
</dbReference>
<gene>
    <name evidence="2" type="ORF">QJS10_CPA05g01810</name>
</gene>
<name>A0AAV9ERF2_ACOCL</name>
<evidence type="ECO:0000256" key="1">
    <source>
        <dbReference type="SAM" id="MobiDB-lite"/>
    </source>
</evidence>
<evidence type="ECO:0000313" key="3">
    <source>
        <dbReference type="Proteomes" id="UP001180020"/>
    </source>
</evidence>
<feature type="compositionally biased region" description="Basic and acidic residues" evidence="1">
    <location>
        <begin position="84"/>
        <end position="95"/>
    </location>
</feature>
<sequence>MVEIVLIKCNLDCSMKERSDAMRTVGLTVGGYNHQEVPLEGMHPVMDDLDRTIAWKRWTIDRTVAIAQEEFTEAAWQAILSSWKRDDASDNKDSTFDEGPLGTE</sequence>
<reference evidence="2" key="2">
    <citation type="submission" date="2023-06" db="EMBL/GenBank/DDBJ databases">
        <authorList>
            <person name="Ma L."/>
            <person name="Liu K.-W."/>
            <person name="Li Z."/>
            <person name="Hsiao Y.-Y."/>
            <person name="Qi Y."/>
            <person name="Fu T."/>
            <person name="Tang G."/>
            <person name="Zhang D."/>
            <person name="Sun W.-H."/>
            <person name="Liu D.-K."/>
            <person name="Li Y."/>
            <person name="Chen G.-Z."/>
            <person name="Liu X.-D."/>
            <person name="Liao X.-Y."/>
            <person name="Jiang Y.-T."/>
            <person name="Yu X."/>
            <person name="Hao Y."/>
            <person name="Huang J."/>
            <person name="Zhao X.-W."/>
            <person name="Ke S."/>
            <person name="Chen Y.-Y."/>
            <person name="Wu W.-L."/>
            <person name="Hsu J.-L."/>
            <person name="Lin Y.-F."/>
            <person name="Huang M.-D."/>
            <person name="Li C.-Y."/>
            <person name="Huang L."/>
            <person name="Wang Z.-W."/>
            <person name="Zhao X."/>
            <person name="Zhong W.-Y."/>
            <person name="Peng D.-H."/>
            <person name="Ahmad S."/>
            <person name="Lan S."/>
            <person name="Zhang J.-S."/>
            <person name="Tsai W.-C."/>
            <person name="Van De Peer Y."/>
            <person name="Liu Z.-J."/>
        </authorList>
    </citation>
    <scope>NUCLEOTIDE SEQUENCE</scope>
    <source>
        <strain evidence="2">CP</strain>
        <tissue evidence="2">Leaves</tissue>
    </source>
</reference>
<feature type="region of interest" description="Disordered" evidence="1">
    <location>
        <begin position="84"/>
        <end position="104"/>
    </location>
</feature>
<comment type="caution">
    <text evidence="2">The sequence shown here is derived from an EMBL/GenBank/DDBJ whole genome shotgun (WGS) entry which is preliminary data.</text>
</comment>
<evidence type="ECO:0000313" key="2">
    <source>
        <dbReference type="EMBL" id="KAK1316288.1"/>
    </source>
</evidence>
<protein>
    <submittedName>
        <fullName evidence="2">Uncharacterized protein</fullName>
    </submittedName>
</protein>
<keyword evidence="3" id="KW-1185">Reference proteome</keyword>
<proteinExistence type="predicted"/>
<accession>A0AAV9ERF2</accession>
<organism evidence="2 3">
    <name type="scientific">Acorus calamus</name>
    <name type="common">Sweet flag</name>
    <dbReference type="NCBI Taxonomy" id="4465"/>
    <lineage>
        <taxon>Eukaryota</taxon>
        <taxon>Viridiplantae</taxon>
        <taxon>Streptophyta</taxon>
        <taxon>Embryophyta</taxon>
        <taxon>Tracheophyta</taxon>
        <taxon>Spermatophyta</taxon>
        <taxon>Magnoliopsida</taxon>
        <taxon>Liliopsida</taxon>
        <taxon>Acoraceae</taxon>
        <taxon>Acorus</taxon>
    </lineage>
</organism>